<reference evidence="2 3" key="1">
    <citation type="submission" date="2021-02" db="EMBL/GenBank/DDBJ databases">
        <title>Pan-genome distribution and transcriptional activeness of fungal secondary metabolism genes in Aspergillus section Fumigati.</title>
        <authorList>
            <person name="Takahashi H."/>
            <person name="Umemura M."/>
            <person name="Ninomiya A."/>
            <person name="Kusuya Y."/>
            <person name="Urayama S."/>
            <person name="Shimizu M."/>
            <person name="Watanabe A."/>
            <person name="Kamei K."/>
            <person name="Yaguchi T."/>
            <person name="Hagiwara D."/>
        </authorList>
    </citation>
    <scope>NUCLEOTIDE SEQUENCE [LARGE SCALE GENOMIC DNA]</scope>
    <source>
        <strain evidence="2 3">IFM 47045</strain>
    </source>
</reference>
<protein>
    <submittedName>
        <fullName evidence="2">Uncharacterized protein</fullName>
    </submittedName>
</protein>
<feature type="region of interest" description="Disordered" evidence="1">
    <location>
        <begin position="104"/>
        <end position="143"/>
    </location>
</feature>
<sequence>MARTYSVRRRRDPSPHHSRPPPPLPSTASQQSVETEWKEIACHTAKCDMCNTRNGKGMSRCEGCGWQACYRCILANGCSRTHRGNGRVHTGAIDQTLIARMRRGRVSLKREEGDAGQLRRGQSSNRKKTKNEESSSKIPSSADDEVLTAARNVLAFSIEAIGLAIQEDGLDREHLPGGAAPRDEDVANFMSMTSRELHDYAQQQASHALQAYLERRARETDAQEIGTFSMNQSNVEETTSLENSKG</sequence>
<feature type="region of interest" description="Disordered" evidence="1">
    <location>
        <begin position="224"/>
        <end position="246"/>
    </location>
</feature>
<proteinExistence type="predicted"/>
<evidence type="ECO:0000256" key="1">
    <source>
        <dbReference type="SAM" id="MobiDB-lite"/>
    </source>
</evidence>
<name>A0A9P3CB03_ASPVI</name>
<feature type="compositionally biased region" description="Polar residues" evidence="1">
    <location>
        <begin position="226"/>
        <end position="246"/>
    </location>
</feature>
<dbReference type="GeneID" id="66930574"/>
<feature type="region of interest" description="Disordered" evidence="1">
    <location>
        <begin position="1"/>
        <end position="32"/>
    </location>
</feature>
<gene>
    <name evidence="2" type="ORF">Aspvir_002592</name>
</gene>
<dbReference type="OrthoDB" id="4755622at2759"/>
<dbReference type="AlphaFoldDB" id="A0A9P3CB03"/>
<organism evidence="2 3">
    <name type="scientific">Aspergillus viridinutans</name>
    <dbReference type="NCBI Taxonomy" id="75553"/>
    <lineage>
        <taxon>Eukaryota</taxon>
        <taxon>Fungi</taxon>
        <taxon>Dikarya</taxon>
        <taxon>Ascomycota</taxon>
        <taxon>Pezizomycotina</taxon>
        <taxon>Eurotiomycetes</taxon>
        <taxon>Eurotiomycetidae</taxon>
        <taxon>Eurotiales</taxon>
        <taxon>Aspergillaceae</taxon>
        <taxon>Aspergillus</taxon>
        <taxon>Aspergillus subgen. Fumigati</taxon>
    </lineage>
</organism>
<comment type="caution">
    <text evidence="2">The sequence shown here is derived from an EMBL/GenBank/DDBJ whole genome shotgun (WGS) entry which is preliminary data.</text>
</comment>
<feature type="compositionally biased region" description="Basic residues" evidence="1">
    <location>
        <begin position="1"/>
        <end position="19"/>
    </location>
</feature>
<dbReference type="Proteomes" id="UP000710440">
    <property type="component" value="Unassembled WGS sequence"/>
</dbReference>
<evidence type="ECO:0000313" key="2">
    <source>
        <dbReference type="EMBL" id="GIK06939.1"/>
    </source>
</evidence>
<evidence type="ECO:0000313" key="3">
    <source>
        <dbReference type="Proteomes" id="UP000710440"/>
    </source>
</evidence>
<keyword evidence="3" id="KW-1185">Reference proteome</keyword>
<dbReference type="EMBL" id="BOPL01000012">
    <property type="protein sequence ID" value="GIK06939.1"/>
    <property type="molecule type" value="Genomic_DNA"/>
</dbReference>
<dbReference type="RefSeq" id="XP_043130125.1">
    <property type="nucleotide sequence ID" value="XM_043274190.1"/>
</dbReference>
<accession>A0A9P3CB03</accession>